<dbReference type="OrthoDB" id="10509192at2759"/>
<dbReference type="EMBL" id="UZAH01041195">
    <property type="protein sequence ID" value="VDP59871.1"/>
    <property type="molecule type" value="Genomic_DNA"/>
</dbReference>
<gene>
    <name evidence="1" type="ORF">HPBE_LOCUS26892</name>
</gene>
<proteinExistence type="predicted"/>
<dbReference type="AlphaFoldDB" id="A0A3P8ESM3"/>
<reference evidence="1" key="1">
    <citation type="submission" date="2018-11" db="EMBL/GenBank/DDBJ databases">
        <authorList>
            <consortium name="Pathogen Informatics"/>
        </authorList>
    </citation>
    <scope>NUCLEOTIDE SEQUENCE [LARGE SCALE GENOMIC DNA]</scope>
</reference>
<accession>A0A3P8ESM3</accession>
<evidence type="ECO:0000313" key="1">
    <source>
        <dbReference type="EMBL" id="VDP59871.1"/>
    </source>
</evidence>
<sequence length="128" mass="14893">MIRYVSDSAAAEERVPLPVDLNEVLKNLGETYETRLTSDQLKTCRKFREGRIRYEYYAAREDGLLEIPEDEREKYMLAERDVSKTIKAMVNILFEINPPKILCLLPHDVLPLERDKHGRDLLQSCLAV</sequence>
<name>A0A3P8ESM3_HELPZ</name>
<organism evidence="1">
    <name type="scientific">Heligmosomoides polygyrus</name>
    <name type="common">Parasitic roundworm</name>
    <dbReference type="NCBI Taxonomy" id="6339"/>
    <lineage>
        <taxon>Eukaryota</taxon>
        <taxon>Metazoa</taxon>
        <taxon>Ecdysozoa</taxon>
        <taxon>Nematoda</taxon>
        <taxon>Chromadorea</taxon>
        <taxon>Rhabditida</taxon>
        <taxon>Rhabditina</taxon>
        <taxon>Rhabditomorpha</taxon>
        <taxon>Strongyloidea</taxon>
        <taxon>Heligmosomidae</taxon>
        <taxon>Heligmosomoides</taxon>
    </lineage>
</organism>
<protein>
    <submittedName>
        <fullName evidence="1">Uncharacterized protein</fullName>
    </submittedName>
</protein>